<accession>A0A1I2HZS1</accession>
<organism evidence="1 2">
    <name type="scientific">Actinoplanes philippinensis</name>
    <dbReference type="NCBI Taxonomy" id="35752"/>
    <lineage>
        <taxon>Bacteria</taxon>
        <taxon>Bacillati</taxon>
        <taxon>Actinomycetota</taxon>
        <taxon>Actinomycetes</taxon>
        <taxon>Micromonosporales</taxon>
        <taxon>Micromonosporaceae</taxon>
        <taxon>Actinoplanes</taxon>
    </lineage>
</organism>
<keyword evidence="2" id="KW-1185">Reference proteome</keyword>
<evidence type="ECO:0000313" key="2">
    <source>
        <dbReference type="Proteomes" id="UP000199645"/>
    </source>
</evidence>
<gene>
    <name evidence="1" type="ORF">SAMN05421541_10984</name>
</gene>
<dbReference type="EMBL" id="FONV01000009">
    <property type="protein sequence ID" value="SFF34938.1"/>
    <property type="molecule type" value="Genomic_DNA"/>
</dbReference>
<reference evidence="1 2" key="1">
    <citation type="submission" date="2016-10" db="EMBL/GenBank/DDBJ databases">
        <authorList>
            <person name="de Groot N.N."/>
        </authorList>
    </citation>
    <scope>NUCLEOTIDE SEQUENCE [LARGE SCALE GENOMIC DNA]</scope>
    <source>
        <strain evidence="1 2">DSM 43019</strain>
    </source>
</reference>
<protein>
    <submittedName>
        <fullName evidence="1">Uncharacterized protein</fullName>
    </submittedName>
</protein>
<dbReference type="OrthoDB" id="3276907at2"/>
<dbReference type="AlphaFoldDB" id="A0A1I2HZS1"/>
<sequence>MDLFAGLVDTSVRRIAEIAADGRRFDRQEVARLADVWDNNTSNFFGVLGIRGRWRRERAARAALRWMGGFGRERYEWMAGAGGDPMRRLLREPVDRRYSRDYGGRIRAGVLPVAAAGLERDYDLAHAQVETVRIERSGDGFAGSVQVRAPRTFAAGDGEFSLFMPVEGARVDTADLHGLDLSAGHVRIGGGSLRGGPVTVWPSDDQWYLSRAAGQVAAGVPPWRKQVGRRVSGVVAQASGAASAASLAFFMSMLHIRRVRYADHVGRVALERLVEPLAGAGTRAVAASRLRGAAREQAFRRMADAWGEVPDRPRGDEQVPDGAVLTLVSCGGGVLVNFAEPVDGRWPVRAARLQRPGGMVVSCVDGVLRLQ</sequence>
<dbReference type="Proteomes" id="UP000199645">
    <property type="component" value="Unassembled WGS sequence"/>
</dbReference>
<evidence type="ECO:0000313" key="1">
    <source>
        <dbReference type="EMBL" id="SFF34938.1"/>
    </source>
</evidence>
<name>A0A1I2HZS1_9ACTN</name>
<proteinExistence type="predicted"/>
<dbReference type="RefSeq" id="WP_093617689.1">
    <property type="nucleotide sequence ID" value="NZ_BOMT01000053.1"/>
</dbReference>